<reference evidence="1 2" key="1">
    <citation type="journal article" date="2019" name="Commun. Biol.">
        <title>The bagworm genome reveals a unique fibroin gene that provides high tensile strength.</title>
        <authorList>
            <person name="Kono N."/>
            <person name="Nakamura H."/>
            <person name="Ohtoshi R."/>
            <person name="Tomita M."/>
            <person name="Numata K."/>
            <person name="Arakawa K."/>
        </authorList>
    </citation>
    <scope>NUCLEOTIDE SEQUENCE [LARGE SCALE GENOMIC DNA]</scope>
</reference>
<protein>
    <submittedName>
        <fullName evidence="1">Uncharacterized protein</fullName>
    </submittedName>
</protein>
<sequence>MARPERAQRPEGGAVSANERFHSTFEDDLSVPMVFLFLGVSTDVCCRPRRATFFANESLRVLVQRQQCCLWSHRMKNKYVFYDIILFALEDDRNAPGLRAAEWARAAAFGLPAYIIARRNDSPAAVVT</sequence>
<dbReference type="Proteomes" id="UP000299102">
    <property type="component" value="Unassembled WGS sequence"/>
</dbReference>
<evidence type="ECO:0000313" key="1">
    <source>
        <dbReference type="EMBL" id="GBP15775.1"/>
    </source>
</evidence>
<proteinExistence type="predicted"/>
<gene>
    <name evidence="1" type="ORF">EVAR_93957_1</name>
</gene>
<keyword evidence="2" id="KW-1185">Reference proteome</keyword>
<name>A0A4C1TP85_EUMVA</name>
<organism evidence="1 2">
    <name type="scientific">Eumeta variegata</name>
    <name type="common">Bagworm moth</name>
    <name type="synonym">Eumeta japonica</name>
    <dbReference type="NCBI Taxonomy" id="151549"/>
    <lineage>
        <taxon>Eukaryota</taxon>
        <taxon>Metazoa</taxon>
        <taxon>Ecdysozoa</taxon>
        <taxon>Arthropoda</taxon>
        <taxon>Hexapoda</taxon>
        <taxon>Insecta</taxon>
        <taxon>Pterygota</taxon>
        <taxon>Neoptera</taxon>
        <taxon>Endopterygota</taxon>
        <taxon>Lepidoptera</taxon>
        <taxon>Glossata</taxon>
        <taxon>Ditrysia</taxon>
        <taxon>Tineoidea</taxon>
        <taxon>Psychidae</taxon>
        <taxon>Oiketicinae</taxon>
        <taxon>Eumeta</taxon>
    </lineage>
</organism>
<accession>A0A4C1TP85</accession>
<comment type="caution">
    <text evidence="1">The sequence shown here is derived from an EMBL/GenBank/DDBJ whole genome shotgun (WGS) entry which is preliminary data.</text>
</comment>
<dbReference type="EMBL" id="BGZK01000074">
    <property type="protein sequence ID" value="GBP15775.1"/>
    <property type="molecule type" value="Genomic_DNA"/>
</dbReference>
<dbReference type="AlphaFoldDB" id="A0A4C1TP85"/>
<evidence type="ECO:0000313" key="2">
    <source>
        <dbReference type="Proteomes" id="UP000299102"/>
    </source>
</evidence>